<keyword evidence="3" id="KW-1185">Reference proteome</keyword>
<reference evidence="2 3" key="1">
    <citation type="submission" date="2024-01" db="EMBL/GenBank/DDBJ databases">
        <authorList>
            <person name="Waweru B."/>
        </authorList>
    </citation>
    <scope>NUCLEOTIDE SEQUENCE [LARGE SCALE GENOMIC DNA]</scope>
</reference>
<evidence type="ECO:0000313" key="3">
    <source>
        <dbReference type="Proteomes" id="UP001314170"/>
    </source>
</evidence>
<feature type="compositionally biased region" description="Basic and acidic residues" evidence="1">
    <location>
        <begin position="1"/>
        <end position="15"/>
    </location>
</feature>
<sequence length="68" mass="7679">MCDRVHSTEKDKARSNGDLYGVGPVGYRERSIIQYYSSSYISYPLEGKQHKKNTNIGLTLVPRLKATS</sequence>
<protein>
    <submittedName>
        <fullName evidence="2">Uncharacterized protein</fullName>
    </submittedName>
</protein>
<dbReference type="EMBL" id="CAWUPB010001173">
    <property type="protein sequence ID" value="CAK7348229.1"/>
    <property type="molecule type" value="Genomic_DNA"/>
</dbReference>
<name>A0AAV1SEG2_9ROSI</name>
<evidence type="ECO:0000313" key="2">
    <source>
        <dbReference type="EMBL" id="CAK7348229.1"/>
    </source>
</evidence>
<dbReference type="AlphaFoldDB" id="A0AAV1SEG2"/>
<gene>
    <name evidence="2" type="ORF">DCAF_LOCUS20922</name>
</gene>
<evidence type="ECO:0000256" key="1">
    <source>
        <dbReference type="SAM" id="MobiDB-lite"/>
    </source>
</evidence>
<comment type="caution">
    <text evidence="2">The sequence shown here is derived from an EMBL/GenBank/DDBJ whole genome shotgun (WGS) entry which is preliminary data.</text>
</comment>
<dbReference type="Proteomes" id="UP001314170">
    <property type="component" value="Unassembled WGS sequence"/>
</dbReference>
<accession>A0AAV1SEG2</accession>
<proteinExistence type="predicted"/>
<feature type="region of interest" description="Disordered" evidence="1">
    <location>
        <begin position="1"/>
        <end position="20"/>
    </location>
</feature>
<organism evidence="2 3">
    <name type="scientific">Dovyalis caffra</name>
    <dbReference type="NCBI Taxonomy" id="77055"/>
    <lineage>
        <taxon>Eukaryota</taxon>
        <taxon>Viridiplantae</taxon>
        <taxon>Streptophyta</taxon>
        <taxon>Embryophyta</taxon>
        <taxon>Tracheophyta</taxon>
        <taxon>Spermatophyta</taxon>
        <taxon>Magnoliopsida</taxon>
        <taxon>eudicotyledons</taxon>
        <taxon>Gunneridae</taxon>
        <taxon>Pentapetalae</taxon>
        <taxon>rosids</taxon>
        <taxon>fabids</taxon>
        <taxon>Malpighiales</taxon>
        <taxon>Salicaceae</taxon>
        <taxon>Flacourtieae</taxon>
        <taxon>Dovyalis</taxon>
    </lineage>
</organism>